<sequence length="95" mass="9474">MKQWLFHCFRGTVTACDLVALLVMAILVSQRRETDLNGSNGSTADVAGLASSPDSVTNKSSNKYLARATGGGGGGGDDDDDAAAAAAAAAIAITA</sequence>
<feature type="region of interest" description="Disordered" evidence="1">
    <location>
        <begin position="35"/>
        <end position="61"/>
    </location>
</feature>
<organism evidence="2">
    <name type="scientific">Rosellinia necatrix</name>
    <name type="common">White root-rot fungus</name>
    <dbReference type="NCBI Taxonomy" id="77044"/>
    <lineage>
        <taxon>Eukaryota</taxon>
        <taxon>Fungi</taxon>
        <taxon>Dikarya</taxon>
        <taxon>Ascomycota</taxon>
        <taxon>Pezizomycotina</taxon>
        <taxon>Sordariomycetes</taxon>
        <taxon>Xylariomycetidae</taxon>
        <taxon>Xylariales</taxon>
        <taxon>Xylariaceae</taxon>
        <taxon>Rosellinia</taxon>
    </lineage>
</organism>
<evidence type="ECO:0000313" key="2">
    <source>
        <dbReference type="EMBL" id="GAW25281.1"/>
    </source>
</evidence>
<name>A0A1S8A5D7_ROSNE</name>
<protein>
    <submittedName>
        <fullName evidence="2">Uncharacterized protein</fullName>
    </submittedName>
</protein>
<evidence type="ECO:0000256" key="1">
    <source>
        <dbReference type="SAM" id="MobiDB-lite"/>
    </source>
</evidence>
<dbReference type="EMBL" id="DF977449">
    <property type="protein sequence ID" value="GAW25281.1"/>
    <property type="molecule type" value="Genomic_DNA"/>
</dbReference>
<reference evidence="2" key="1">
    <citation type="submission" date="2016-03" db="EMBL/GenBank/DDBJ databases">
        <title>Draft genome sequence of Rosellinia necatrix.</title>
        <authorList>
            <person name="Kanematsu S."/>
        </authorList>
    </citation>
    <scope>NUCLEOTIDE SEQUENCE [LARGE SCALE GENOMIC DNA]</scope>
    <source>
        <strain evidence="2">W97</strain>
    </source>
</reference>
<dbReference type="AlphaFoldDB" id="A0A1S8A5D7"/>
<proteinExistence type="predicted"/>
<keyword evidence="3" id="KW-1185">Reference proteome</keyword>
<evidence type="ECO:0000313" key="3">
    <source>
        <dbReference type="Proteomes" id="UP000054516"/>
    </source>
</evidence>
<dbReference type="Proteomes" id="UP000054516">
    <property type="component" value="Unassembled WGS sequence"/>
</dbReference>
<accession>A0A1S8A5D7</accession>
<gene>
    <name evidence="2" type="ORF">SAMD00023353_0401420</name>
</gene>
<feature type="compositionally biased region" description="Polar residues" evidence="1">
    <location>
        <begin position="52"/>
        <end position="61"/>
    </location>
</feature>